<accession>A0AA96RK91</accession>
<evidence type="ECO:0000256" key="1">
    <source>
        <dbReference type="ARBA" id="ARBA00022553"/>
    </source>
</evidence>
<dbReference type="Gene3D" id="1.10.10.10">
    <property type="entry name" value="Winged helix-like DNA-binding domain superfamily/Winged helix DNA-binding domain"/>
    <property type="match status" value="1"/>
</dbReference>
<evidence type="ECO:0000256" key="7">
    <source>
        <dbReference type="PROSITE-ProRule" id="PRU01091"/>
    </source>
</evidence>
<evidence type="ECO:0000313" key="11">
    <source>
        <dbReference type="Proteomes" id="UP001304650"/>
    </source>
</evidence>
<protein>
    <submittedName>
        <fullName evidence="10">Response regulator transcription factor</fullName>
    </submittedName>
</protein>
<dbReference type="GO" id="GO:0005829">
    <property type="term" value="C:cytosol"/>
    <property type="evidence" value="ECO:0007669"/>
    <property type="project" value="TreeGrafter"/>
</dbReference>
<organism evidence="10 11">
    <name type="scientific">Paenibacillus roseopurpureus</name>
    <dbReference type="NCBI Taxonomy" id="2918901"/>
    <lineage>
        <taxon>Bacteria</taxon>
        <taxon>Bacillati</taxon>
        <taxon>Bacillota</taxon>
        <taxon>Bacilli</taxon>
        <taxon>Bacillales</taxon>
        <taxon>Paenibacillaceae</taxon>
        <taxon>Paenibacillus</taxon>
    </lineage>
</organism>
<dbReference type="InterPro" id="IPR039420">
    <property type="entry name" value="WalR-like"/>
</dbReference>
<dbReference type="EMBL" id="CP130319">
    <property type="protein sequence ID" value="WNR44104.1"/>
    <property type="molecule type" value="Genomic_DNA"/>
</dbReference>
<keyword evidence="11" id="KW-1185">Reference proteome</keyword>
<evidence type="ECO:0000259" key="9">
    <source>
        <dbReference type="PROSITE" id="PS51755"/>
    </source>
</evidence>
<dbReference type="Pfam" id="PF00072">
    <property type="entry name" value="Response_reg"/>
    <property type="match status" value="1"/>
</dbReference>
<evidence type="ECO:0000259" key="8">
    <source>
        <dbReference type="PROSITE" id="PS50110"/>
    </source>
</evidence>
<proteinExistence type="predicted"/>
<name>A0AA96RK91_9BACL</name>
<dbReference type="Pfam" id="PF00486">
    <property type="entry name" value="Trans_reg_C"/>
    <property type="match status" value="1"/>
</dbReference>
<evidence type="ECO:0000256" key="4">
    <source>
        <dbReference type="ARBA" id="ARBA00023125"/>
    </source>
</evidence>
<dbReference type="PANTHER" id="PTHR48111">
    <property type="entry name" value="REGULATOR OF RPOS"/>
    <property type="match status" value="1"/>
</dbReference>
<dbReference type="SMART" id="SM00448">
    <property type="entry name" value="REC"/>
    <property type="match status" value="1"/>
</dbReference>
<dbReference type="CDD" id="cd17574">
    <property type="entry name" value="REC_OmpR"/>
    <property type="match status" value="1"/>
</dbReference>
<dbReference type="PANTHER" id="PTHR48111:SF1">
    <property type="entry name" value="TWO-COMPONENT RESPONSE REGULATOR ORR33"/>
    <property type="match status" value="1"/>
</dbReference>
<keyword evidence="5" id="KW-0804">Transcription</keyword>
<evidence type="ECO:0000256" key="2">
    <source>
        <dbReference type="ARBA" id="ARBA00023012"/>
    </source>
</evidence>
<reference evidence="10" key="1">
    <citation type="submission" date="2022-02" db="EMBL/GenBank/DDBJ databases">
        <title>Paenibacillus sp. MBLB1832 Whole Genome Shotgun Sequencing.</title>
        <authorList>
            <person name="Hwang C.Y."/>
            <person name="Cho E.-S."/>
            <person name="Seo M.-J."/>
        </authorList>
    </citation>
    <scope>NUCLEOTIDE SEQUENCE</scope>
    <source>
        <strain evidence="10">MBLB1832</strain>
    </source>
</reference>
<feature type="domain" description="OmpR/PhoB-type" evidence="9">
    <location>
        <begin position="126"/>
        <end position="225"/>
    </location>
</feature>
<dbReference type="InterPro" id="IPR036388">
    <property type="entry name" value="WH-like_DNA-bd_sf"/>
</dbReference>
<sequence>MKQILVVEDDTTISLVLKAYLEREHYSVRQAYTCQEAKDMFESHSPDLILMDITLPDDSGWNLLQFVRARSACPVIMLTALGTIQDKLQGLKQGADDYITKPFIGEEITARVDAVLRRSTRVFEQEDAKYFGSLKVNFKSHSVQLNGTELRFTPKDLDLLLYLLNHPNQTMTREQLIENVWGFDYEGSERAVDLAINRIRQTLRDWRTEEGEITTIRGLGYQARVKI</sequence>
<evidence type="ECO:0000256" key="5">
    <source>
        <dbReference type="ARBA" id="ARBA00023163"/>
    </source>
</evidence>
<dbReference type="GO" id="GO:0006355">
    <property type="term" value="P:regulation of DNA-templated transcription"/>
    <property type="evidence" value="ECO:0007669"/>
    <property type="project" value="InterPro"/>
</dbReference>
<dbReference type="Gene3D" id="6.10.250.690">
    <property type="match status" value="1"/>
</dbReference>
<evidence type="ECO:0000256" key="6">
    <source>
        <dbReference type="PROSITE-ProRule" id="PRU00169"/>
    </source>
</evidence>
<dbReference type="InterPro" id="IPR001789">
    <property type="entry name" value="Sig_transdc_resp-reg_receiver"/>
</dbReference>
<dbReference type="PROSITE" id="PS51755">
    <property type="entry name" value="OMPR_PHOB"/>
    <property type="match status" value="1"/>
</dbReference>
<dbReference type="SMART" id="SM00862">
    <property type="entry name" value="Trans_reg_C"/>
    <property type="match status" value="1"/>
</dbReference>
<dbReference type="GO" id="GO:0032993">
    <property type="term" value="C:protein-DNA complex"/>
    <property type="evidence" value="ECO:0007669"/>
    <property type="project" value="TreeGrafter"/>
</dbReference>
<dbReference type="GO" id="GO:0000976">
    <property type="term" value="F:transcription cis-regulatory region binding"/>
    <property type="evidence" value="ECO:0007669"/>
    <property type="project" value="TreeGrafter"/>
</dbReference>
<dbReference type="InterPro" id="IPR001867">
    <property type="entry name" value="OmpR/PhoB-type_DNA-bd"/>
</dbReference>
<dbReference type="Gene3D" id="3.40.50.2300">
    <property type="match status" value="1"/>
</dbReference>
<feature type="DNA-binding region" description="OmpR/PhoB-type" evidence="7">
    <location>
        <begin position="126"/>
        <end position="225"/>
    </location>
</feature>
<dbReference type="CDD" id="cd00383">
    <property type="entry name" value="trans_reg_C"/>
    <property type="match status" value="1"/>
</dbReference>
<feature type="modified residue" description="4-aspartylphosphate" evidence="6">
    <location>
        <position position="52"/>
    </location>
</feature>
<dbReference type="SUPFAM" id="SSF52172">
    <property type="entry name" value="CheY-like"/>
    <property type="match status" value="1"/>
</dbReference>
<dbReference type="Proteomes" id="UP001304650">
    <property type="component" value="Chromosome"/>
</dbReference>
<dbReference type="InterPro" id="IPR011006">
    <property type="entry name" value="CheY-like_superfamily"/>
</dbReference>
<dbReference type="RefSeq" id="WP_314799383.1">
    <property type="nucleotide sequence ID" value="NZ_CP130319.1"/>
</dbReference>
<feature type="domain" description="Response regulatory" evidence="8">
    <location>
        <begin position="3"/>
        <end position="116"/>
    </location>
</feature>
<evidence type="ECO:0000313" key="10">
    <source>
        <dbReference type="EMBL" id="WNR44104.1"/>
    </source>
</evidence>
<keyword evidence="4 7" id="KW-0238">DNA-binding</keyword>
<dbReference type="AlphaFoldDB" id="A0AA96RK91"/>
<dbReference type="PROSITE" id="PS50110">
    <property type="entry name" value="RESPONSE_REGULATORY"/>
    <property type="match status" value="1"/>
</dbReference>
<dbReference type="GO" id="GO:0000156">
    <property type="term" value="F:phosphorelay response regulator activity"/>
    <property type="evidence" value="ECO:0007669"/>
    <property type="project" value="TreeGrafter"/>
</dbReference>
<keyword evidence="2" id="KW-0902">Two-component regulatory system</keyword>
<dbReference type="KEGG" id="proo:MJB10_23885"/>
<keyword evidence="1 6" id="KW-0597">Phosphoprotein</keyword>
<gene>
    <name evidence="10" type="ORF">MJB10_23885</name>
</gene>
<evidence type="ECO:0000256" key="3">
    <source>
        <dbReference type="ARBA" id="ARBA00023015"/>
    </source>
</evidence>
<keyword evidence="3" id="KW-0805">Transcription regulation</keyword>
<dbReference type="FunFam" id="3.40.50.2300:FF:000001">
    <property type="entry name" value="DNA-binding response regulator PhoB"/>
    <property type="match status" value="1"/>
</dbReference>